<feature type="signal peptide" evidence="6">
    <location>
        <begin position="1"/>
        <end position="28"/>
    </location>
</feature>
<dbReference type="FunFam" id="3.30.20.10:FF:000001">
    <property type="entry name" value="Endochitinase (Chitinase)"/>
    <property type="match status" value="1"/>
</dbReference>
<evidence type="ECO:0000256" key="2">
    <source>
        <dbReference type="ARBA" id="ARBA00022821"/>
    </source>
</evidence>
<feature type="active site" description="Proton donor" evidence="4">
    <location>
        <position position="100"/>
    </location>
</feature>
<accession>A0A6A2Y8H0</accession>
<keyword evidence="1" id="KW-0147">Chitin-binding</keyword>
<dbReference type="SUPFAM" id="SSF53955">
    <property type="entry name" value="Lysozyme-like"/>
    <property type="match status" value="1"/>
</dbReference>
<dbReference type="GO" id="GO:0006032">
    <property type="term" value="P:chitin catabolic process"/>
    <property type="evidence" value="ECO:0007669"/>
    <property type="project" value="InterPro"/>
</dbReference>
<dbReference type="PANTHER" id="PTHR22595">
    <property type="entry name" value="CHITINASE-RELATED"/>
    <property type="match status" value="1"/>
</dbReference>
<evidence type="ECO:0000256" key="1">
    <source>
        <dbReference type="ARBA" id="ARBA00022669"/>
    </source>
</evidence>
<dbReference type="Gene3D" id="1.10.530.10">
    <property type="match status" value="1"/>
</dbReference>
<dbReference type="PROSITE" id="PS51257">
    <property type="entry name" value="PROKAR_LIPOPROTEIN"/>
    <property type="match status" value="1"/>
</dbReference>
<name>A0A6A2Y8H0_HIBSY</name>
<evidence type="ECO:0000256" key="4">
    <source>
        <dbReference type="PIRSR" id="PIRSR001060-1"/>
    </source>
</evidence>
<keyword evidence="2" id="KW-0611">Plant defense</keyword>
<reference evidence="8" key="1">
    <citation type="submission" date="2019-09" db="EMBL/GenBank/DDBJ databases">
        <title>Draft genome information of white flower Hibiscus syriacus.</title>
        <authorList>
            <person name="Kim Y.-M."/>
        </authorList>
    </citation>
    <scope>NUCLEOTIDE SEQUENCE [LARGE SCALE GENOMIC DNA]</scope>
    <source>
        <strain evidence="8">YM2019G1</strain>
    </source>
</reference>
<dbReference type="PIRSF" id="PIRSF001060">
    <property type="entry name" value="Endochitinase"/>
    <property type="match status" value="1"/>
</dbReference>
<evidence type="ECO:0000256" key="5">
    <source>
        <dbReference type="PIRSR" id="PIRSR001060-2"/>
    </source>
</evidence>
<evidence type="ECO:0000256" key="6">
    <source>
        <dbReference type="SAM" id="SignalP"/>
    </source>
</evidence>
<evidence type="ECO:0000256" key="3">
    <source>
        <dbReference type="ARBA" id="ARBA00023157"/>
    </source>
</evidence>
<dbReference type="GO" id="GO:0008061">
    <property type="term" value="F:chitin binding"/>
    <property type="evidence" value="ECO:0007669"/>
    <property type="project" value="UniProtKB-KW"/>
</dbReference>
<feature type="disulfide bond" evidence="5">
    <location>
        <begin position="56"/>
        <end position="119"/>
    </location>
</feature>
<dbReference type="GO" id="GO:0005975">
    <property type="term" value="P:carbohydrate metabolic process"/>
    <property type="evidence" value="ECO:0007669"/>
    <property type="project" value="InterPro"/>
</dbReference>
<dbReference type="PROSITE" id="PS00774">
    <property type="entry name" value="CHITINASE_19_2"/>
    <property type="match status" value="1"/>
</dbReference>
<dbReference type="GO" id="GO:0050832">
    <property type="term" value="P:defense response to fungus"/>
    <property type="evidence" value="ECO:0007669"/>
    <property type="project" value="TreeGrafter"/>
</dbReference>
<dbReference type="GO" id="GO:0004568">
    <property type="term" value="F:chitinase activity"/>
    <property type="evidence" value="ECO:0007669"/>
    <property type="project" value="InterPro"/>
</dbReference>
<organism evidence="8 9">
    <name type="scientific">Hibiscus syriacus</name>
    <name type="common">Rose of Sharon</name>
    <dbReference type="NCBI Taxonomy" id="106335"/>
    <lineage>
        <taxon>Eukaryota</taxon>
        <taxon>Viridiplantae</taxon>
        <taxon>Streptophyta</taxon>
        <taxon>Embryophyta</taxon>
        <taxon>Tracheophyta</taxon>
        <taxon>Spermatophyta</taxon>
        <taxon>Magnoliopsida</taxon>
        <taxon>eudicotyledons</taxon>
        <taxon>Gunneridae</taxon>
        <taxon>Pentapetalae</taxon>
        <taxon>rosids</taxon>
        <taxon>malvids</taxon>
        <taxon>Malvales</taxon>
        <taxon>Malvaceae</taxon>
        <taxon>Malvoideae</taxon>
        <taxon>Hibiscus</taxon>
    </lineage>
</organism>
<gene>
    <name evidence="8" type="ORF">F3Y22_tig00111427pilonHSYRG00084</name>
</gene>
<dbReference type="InterPro" id="IPR016283">
    <property type="entry name" value="Glyco_hydro_19"/>
</dbReference>
<dbReference type="Proteomes" id="UP000436088">
    <property type="component" value="Unassembled WGS sequence"/>
</dbReference>
<dbReference type="PANTHER" id="PTHR22595:SF79">
    <property type="entry name" value="CHITINASE 12"/>
    <property type="match status" value="1"/>
</dbReference>
<dbReference type="InterPro" id="IPR023346">
    <property type="entry name" value="Lysozyme-like_dom_sf"/>
</dbReference>
<dbReference type="CDD" id="cd00325">
    <property type="entry name" value="chitinase_GH19"/>
    <property type="match status" value="1"/>
</dbReference>
<dbReference type="AlphaFoldDB" id="A0A6A2Y8H0"/>
<comment type="caution">
    <text evidence="8">The sequence shown here is derived from an EMBL/GenBank/DDBJ whole genome shotgun (WGS) entry which is preliminary data.</text>
</comment>
<feature type="chain" id="PRO_5025378602" evidence="6">
    <location>
        <begin position="29"/>
        <end position="283"/>
    </location>
</feature>
<sequence>MRFGALAVSSLFLSYVLLCSCLSENCNGGTTNGGVDDIIRKALFEKMLPHANTDSCHAKGFYTYEALISAAKSYPAFATTDSDVIRKREAAAFLGQTFHETTGGTGWKPSDGPYYWGYCYSKELKPPTDYCQQSTSYPCAAGRNYCGRGPMQLSWNYNYGQYGESIGRKNDLLHDPDLLIKNATMAFEAALWFWMTPQSPKPSCHDVMVGNWHGDGEGRLPGYGEITNIINGGIECNKGQIPEGEDRFGYYKRYCEMLGVGYGENLDCYHQKSYAIVLLVNSM</sequence>
<evidence type="ECO:0000313" key="8">
    <source>
        <dbReference type="EMBL" id="KAE8678235.1"/>
    </source>
</evidence>
<evidence type="ECO:0000313" key="9">
    <source>
        <dbReference type="Proteomes" id="UP000436088"/>
    </source>
</evidence>
<feature type="disulfide bond" evidence="5">
    <location>
        <begin position="236"/>
        <end position="268"/>
    </location>
</feature>
<keyword evidence="9" id="KW-1185">Reference proteome</keyword>
<evidence type="ECO:0000259" key="7">
    <source>
        <dbReference type="PROSITE" id="PS00774"/>
    </source>
</evidence>
<protein>
    <submittedName>
        <fullName evidence="8">Endochitinase 1</fullName>
    </submittedName>
</protein>
<feature type="disulfide bond" evidence="5">
    <location>
        <begin position="131"/>
        <end position="139"/>
    </location>
</feature>
<dbReference type="OrthoDB" id="72330at2759"/>
<keyword evidence="3 5" id="KW-1015">Disulfide bond</keyword>
<keyword evidence="6" id="KW-0732">Signal</keyword>
<dbReference type="GO" id="GO:0016998">
    <property type="term" value="P:cell wall macromolecule catabolic process"/>
    <property type="evidence" value="ECO:0007669"/>
    <property type="project" value="InterPro"/>
</dbReference>
<dbReference type="InterPro" id="IPR000726">
    <property type="entry name" value="Glyco_hydro_19_cat"/>
</dbReference>
<proteinExistence type="predicted"/>
<dbReference type="Gene3D" id="3.30.20.10">
    <property type="entry name" value="Endochitinase, domain 2"/>
    <property type="match status" value="1"/>
</dbReference>
<dbReference type="EMBL" id="VEPZ02001337">
    <property type="protein sequence ID" value="KAE8678235.1"/>
    <property type="molecule type" value="Genomic_DNA"/>
</dbReference>
<feature type="domain" description="Glycoside hydrolase family 19 catalytic" evidence="7">
    <location>
        <begin position="185"/>
        <end position="195"/>
    </location>
</feature>
<dbReference type="Pfam" id="PF00182">
    <property type="entry name" value="Glyco_hydro_19"/>
    <property type="match status" value="1"/>
</dbReference>